<dbReference type="EC" id="2.7.1.175" evidence="4"/>
<evidence type="ECO:0000256" key="11">
    <source>
        <dbReference type="ARBA" id="ARBA00023056"/>
    </source>
</evidence>
<dbReference type="GO" id="GO:0016301">
    <property type="term" value="F:kinase activity"/>
    <property type="evidence" value="ECO:0007669"/>
    <property type="project" value="UniProtKB-KW"/>
</dbReference>
<evidence type="ECO:0000259" key="15">
    <source>
        <dbReference type="Pfam" id="PF18085"/>
    </source>
</evidence>
<evidence type="ECO:0000256" key="14">
    <source>
        <dbReference type="ARBA" id="ARBA00049067"/>
    </source>
</evidence>
<dbReference type="OrthoDB" id="3787729at2"/>
<dbReference type="EMBL" id="PGFF01000001">
    <property type="protein sequence ID" value="PJJ72632.1"/>
    <property type="molecule type" value="Genomic_DNA"/>
</dbReference>
<dbReference type="RefSeq" id="WP_100364799.1">
    <property type="nucleotide sequence ID" value="NZ_PGFF01000001.1"/>
</dbReference>
<accession>A0A2M9CL60</accession>
<comment type="catalytic activity">
    <reaction evidence="14">
        <text>D-maltose + ATP = alpha-maltose 1-phosphate + ADP + H(+)</text>
        <dbReference type="Rhea" id="RHEA:31915"/>
        <dbReference type="ChEBI" id="CHEBI:15378"/>
        <dbReference type="ChEBI" id="CHEBI:17306"/>
        <dbReference type="ChEBI" id="CHEBI:30616"/>
        <dbReference type="ChEBI" id="CHEBI:63576"/>
        <dbReference type="ChEBI" id="CHEBI:456216"/>
        <dbReference type="EC" id="2.7.1.175"/>
    </reaction>
</comment>
<dbReference type="AlphaFoldDB" id="A0A2M9CL60"/>
<evidence type="ECO:0000256" key="4">
    <source>
        <dbReference type="ARBA" id="ARBA00011962"/>
    </source>
</evidence>
<name>A0A2M9CL60_9MICO</name>
<dbReference type="GO" id="GO:0005524">
    <property type="term" value="F:ATP binding"/>
    <property type="evidence" value="ECO:0007669"/>
    <property type="project" value="UniProtKB-KW"/>
</dbReference>
<keyword evidence="12" id="KW-0119">Carbohydrate metabolism</keyword>
<evidence type="ECO:0000256" key="12">
    <source>
        <dbReference type="ARBA" id="ARBA00023277"/>
    </source>
</evidence>
<gene>
    <name evidence="16" type="ORF">CLV46_2206</name>
</gene>
<keyword evidence="17" id="KW-1185">Reference proteome</keyword>
<organism evidence="16 17">
    <name type="scientific">Diaminobutyricimonas aerilata</name>
    <dbReference type="NCBI Taxonomy" id="1162967"/>
    <lineage>
        <taxon>Bacteria</taxon>
        <taxon>Bacillati</taxon>
        <taxon>Actinomycetota</taxon>
        <taxon>Actinomycetes</taxon>
        <taxon>Micrococcales</taxon>
        <taxon>Microbacteriaceae</taxon>
        <taxon>Diaminobutyricimonas</taxon>
    </lineage>
</organism>
<dbReference type="GO" id="GO:0005978">
    <property type="term" value="P:glycogen biosynthetic process"/>
    <property type="evidence" value="ECO:0007669"/>
    <property type="project" value="UniProtKB-UniPathway"/>
</dbReference>
<dbReference type="Pfam" id="PF18085">
    <property type="entry name" value="Mak_N_cap"/>
    <property type="match status" value="1"/>
</dbReference>
<evidence type="ECO:0000256" key="3">
    <source>
        <dbReference type="ARBA" id="ARBA00011245"/>
    </source>
</evidence>
<protein>
    <recommendedName>
        <fullName evidence="5">Maltokinase</fullName>
        <ecNumber evidence="4">2.7.1.175</ecNumber>
    </recommendedName>
    <alternativeName>
        <fullName evidence="13">Maltose-1-phosphate synthase</fullName>
    </alternativeName>
</protein>
<dbReference type="UniPathway" id="UPA00164"/>
<evidence type="ECO:0000256" key="7">
    <source>
        <dbReference type="ARBA" id="ARBA00022679"/>
    </source>
</evidence>
<comment type="pathway">
    <text evidence="1">Glycan biosynthesis; glycogen biosynthesis.</text>
</comment>
<keyword evidence="10" id="KW-0067">ATP-binding</keyword>
<keyword evidence="9" id="KW-0418">Kinase</keyword>
<keyword evidence="8" id="KW-0547">Nucleotide-binding</keyword>
<evidence type="ECO:0000256" key="6">
    <source>
        <dbReference type="ARBA" id="ARBA00022600"/>
    </source>
</evidence>
<reference evidence="16 17" key="1">
    <citation type="submission" date="2017-11" db="EMBL/GenBank/DDBJ databases">
        <title>Genomic Encyclopedia of Archaeal and Bacterial Type Strains, Phase II (KMG-II): From Individual Species to Whole Genera.</title>
        <authorList>
            <person name="Goeker M."/>
        </authorList>
    </citation>
    <scope>NUCLEOTIDE SEQUENCE [LARGE SCALE GENOMIC DNA]</scope>
    <source>
        <strain evidence="16 17">DSM 27393</strain>
    </source>
</reference>
<evidence type="ECO:0000313" key="16">
    <source>
        <dbReference type="EMBL" id="PJJ72632.1"/>
    </source>
</evidence>
<evidence type="ECO:0000256" key="8">
    <source>
        <dbReference type="ARBA" id="ARBA00022741"/>
    </source>
</evidence>
<comment type="similarity">
    <text evidence="2">Belongs to the aminoglycoside phosphotransferase family.</text>
</comment>
<dbReference type="InterPro" id="IPR011009">
    <property type="entry name" value="Kinase-like_dom_sf"/>
</dbReference>
<evidence type="ECO:0000256" key="1">
    <source>
        <dbReference type="ARBA" id="ARBA00004964"/>
    </source>
</evidence>
<keyword evidence="11" id="KW-0320">Glycogen biosynthesis</keyword>
<evidence type="ECO:0000256" key="13">
    <source>
        <dbReference type="ARBA" id="ARBA00031251"/>
    </source>
</evidence>
<evidence type="ECO:0000313" key="17">
    <source>
        <dbReference type="Proteomes" id="UP000228758"/>
    </source>
</evidence>
<dbReference type="SUPFAM" id="SSF56112">
    <property type="entry name" value="Protein kinase-like (PK-like)"/>
    <property type="match status" value="1"/>
</dbReference>
<evidence type="ECO:0000256" key="2">
    <source>
        <dbReference type="ARBA" id="ARBA00006219"/>
    </source>
</evidence>
<evidence type="ECO:0000256" key="5">
    <source>
        <dbReference type="ARBA" id="ARBA00013882"/>
    </source>
</evidence>
<dbReference type="InterPro" id="IPR040999">
    <property type="entry name" value="Mak_N_cap"/>
</dbReference>
<dbReference type="Proteomes" id="UP000228758">
    <property type="component" value="Unassembled WGS sequence"/>
</dbReference>
<keyword evidence="6" id="KW-0321">Glycogen metabolism</keyword>
<sequence length="460" mass="49797">MNATTECLTDWFRRQRWYGGKGRLPQLRSIGSWELPSDEPGVRIRTLLVMDDGGATPTLYQVPVTERPTIPKGWGHHLIGRVGDDAYLFDGPHDPAYARALLRLLTGGASIGEDRASARGHLTDASLLADAPHIESKVLSGEQSNTSIVIDVNDGTVSRPIICKVFRALHHGENPDVVLQTALSAAGSPHVPACIGSVTGEWDDEGRPGGRALGHLAFAQEFLPGVEDAWKVALRAAQDGVDFAARAEALGQATANVHRTLAEVMATREPSLGDTVAAVSTWHQRLAIAIHEVPQIAEHRAAIEAVYDTAQQSPWPRLQRIHGDYHLGQVLAVPGRGWVLLDFEGEPLRPMHERDQLDSPLRDVAGMLRSFDYVAGSTALTRPGTSAAGWASDARRAFLDGYIAASGHDLRAHRALLDAFEIDKAVYEAVYEARNRPDWLPIPLAAVARLASRGMADTSA</sequence>
<feature type="domain" description="Maltokinase N-terminal cap" evidence="15">
    <location>
        <begin position="11"/>
        <end position="94"/>
    </location>
</feature>
<proteinExistence type="inferred from homology"/>
<dbReference type="Gene3D" id="3.90.1200.10">
    <property type="match status" value="1"/>
</dbReference>
<evidence type="ECO:0000256" key="9">
    <source>
        <dbReference type="ARBA" id="ARBA00022777"/>
    </source>
</evidence>
<comment type="caution">
    <text evidence="16">The sequence shown here is derived from an EMBL/GenBank/DDBJ whole genome shotgun (WGS) entry which is preliminary data.</text>
</comment>
<evidence type="ECO:0000256" key="10">
    <source>
        <dbReference type="ARBA" id="ARBA00022840"/>
    </source>
</evidence>
<comment type="subunit">
    <text evidence="3">Monomer.</text>
</comment>
<keyword evidence="7" id="KW-0808">Transferase</keyword>